<reference evidence="1 2" key="1">
    <citation type="submission" date="2017-09" db="EMBL/GenBank/DDBJ databases">
        <authorList>
            <person name="Lee N."/>
            <person name="Cho B.-K."/>
        </authorList>
    </citation>
    <scope>NUCLEOTIDE SEQUENCE [LARGE SCALE GENOMIC DNA]</scope>
    <source>
        <strain evidence="1 2">ATCC 13879</strain>
    </source>
</reference>
<dbReference type="EMBL" id="CP023697">
    <property type="protein sequence ID" value="QEV04495.1"/>
    <property type="molecule type" value="Genomic_DNA"/>
</dbReference>
<evidence type="ECO:0000313" key="1">
    <source>
        <dbReference type="EMBL" id="QEV04495.1"/>
    </source>
</evidence>
<sequence length="195" mass="20640">MDRKRLVLPAVLTAAAAVVAALTLWPGPKDDLRGQNLCWGSLTEKTAGLLNDGEAGRTSDDVMDAGSGKPVEDDRVFGTVCTVIRKDPGGETYREQYALTAAAGDATTDAPKGATPLGDGHEGWLTLRSAVLRLSDGCVSAMGSDSRYGELTLSVAPRVTVHERWDAESVIPRSRTVLLESAANLAKQYDCAVRP</sequence>
<evidence type="ECO:0000313" key="2">
    <source>
        <dbReference type="Proteomes" id="UP000326041"/>
    </source>
</evidence>
<evidence type="ECO:0008006" key="3">
    <source>
        <dbReference type="Google" id="ProtNLM"/>
    </source>
</evidence>
<accession>A0ABX6ARQ6</accession>
<dbReference type="RefSeq" id="WP_055606448.1">
    <property type="nucleotide sequence ID" value="NZ_CP023697.1"/>
</dbReference>
<protein>
    <recommendedName>
        <fullName evidence="3">DUF3558 domain-containing protein</fullName>
    </recommendedName>
</protein>
<name>A0ABX6ARQ6_9ACTN</name>
<organism evidence="1 2">
    <name type="scientific">Streptomyces prasinus</name>
    <dbReference type="NCBI Taxonomy" id="67345"/>
    <lineage>
        <taxon>Bacteria</taxon>
        <taxon>Bacillati</taxon>
        <taxon>Actinomycetota</taxon>
        <taxon>Actinomycetes</taxon>
        <taxon>Kitasatosporales</taxon>
        <taxon>Streptomycetaceae</taxon>
        <taxon>Streptomyces</taxon>
    </lineage>
</organism>
<dbReference type="GeneID" id="95533139"/>
<gene>
    <name evidence="1" type="ORF">CP972_00695</name>
</gene>
<keyword evidence="2" id="KW-1185">Reference proteome</keyword>
<proteinExistence type="predicted"/>
<dbReference type="Proteomes" id="UP000326041">
    <property type="component" value="Chromosome"/>
</dbReference>